<evidence type="ECO:0000256" key="5">
    <source>
        <dbReference type="SAM" id="MobiDB-lite"/>
    </source>
</evidence>
<dbReference type="Proteomes" id="UP000216454">
    <property type="component" value="Unassembled WGS sequence"/>
</dbReference>
<feature type="domain" description="HTH tetR-type" evidence="6">
    <location>
        <begin position="24"/>
        <end position="84"/>
    </location>
</feature>
<dbReference type="Pfam" id="PF00440">
    <property type="entry name" value="TetR_N"/>
    <property type="match status" value="1"/>
</dbReference>
<evidence type="ECO:0000313" key="7">
    <source>
        <dbReference type="EMBL" id="OZG51961.1"/>
    </source>
</evidence>
<feature type="region of interest" description="Disordered" evidence="5">
    <location>
        <begin position="202"/>
        <end position="222"/>
    </location>
</feature>
<dbReference type="EMBL" id="MWWQ01000006">
    <property type="protein sequence ID" value="OZG51961.1"/>
    <property type="molecule type" value="Genomic_DNA"/>
</dbReference>
<dbReference type="SUPFAM" id="SSF46689">
    <property type="entry name" value="Homeodomain-like"/>
    <property type="match status" value="1"/>
</dbReference>
<dbReference type="SUPFAM" id="SSF48498">
    <property type="entry name" value="Tetracyclin repressor-like, C-terminal domain"/>
    <property type="match status" value="1"/>
</dbReference>
<feature type="compositionally biased region" description="Polar residues" evidence="5">
    <location>
        <begin position="1"/>
        <end position="11"/>
    </location>
</feature>
<dbReference type="PROSITE" id="PS50977">
    <property type="entry name" value="HTH_TETR_2"/>
    <property type="match status" value="1"/>
</dbReference>
<dbReference type="InterPro" id="IPR001647">
    <property type="entry name" value="HTH_TetR"/>
</dbReference>
<dbReference type="GO" id="GO:0000976">
    <property type="term" value="F:transcription cis-regulatory region binding"/>
    <property type="evidence" value="ECO:0007669"/>
    <property type="project" value="TreeGrafter"/>
</dbReference>
<evidence type="ECO:0000256" key="2">
    <source>
        <dbReference type="ARBA" id="ARBA00023125"/>
    </source>
</evidence>
<protein>
    <submittedName>
        <fullName evidence="7">TetR family transcriptional regulator</fullName>
    </submittedName>
</protein>
<evidence type="ECO:0000313" key="8">
    <source>
        <dbReference type="Proteomes" id="UP000216454"/>
    </source>
</evidence>
<dbReference type="InterPro" id="IPR036271">
    <property type="entry name" value="Tet_transcr_reg_TetR-rel_C_sf"/>
</dbReference>
<proteinExistence type="predicted"/>
<dbReference type="InterPro" id="IPR009057">
    <property type="entry name" value="Homeodomain-like_sf"/>
</dbReference>
<comment type="caution">
    <text evidence="7">The sequence shown here is derived from an EMBL/GenBank/DDBJ whole genome shotgun (WGS) entry which is preliminary data.</text>
</comment>
<dbReference type="AlphaFoldDB" id="A0A261EYN3"/>
<feature type="compositionally biased region" description="Basic and acidic residues" evidence="5">
    <location>
        <begin position="13"/>
        <end position="27"/>
    </location>
</feature>
<accession>A0A261EYN3</accession>
<keyword evidence="1" id="KW-0805">Transcription regulation</keyword>
<gene>
    <name evidence="7" type="ORF">PSSU_0744</name>
</gene>
<evidence type="ECO:0000259" key="6">
    <source>
        <dbReference type="PROSITE" id="PS50977"/>
    </source>
</evidence>
<keyword evidence="3" id="KW-0804">Transcription</keyword>
<feature type="DNA-binding region" description="H-T-H motif" evidence="4">
    <location>
        <begin position="47"/>
        <end position="66"/>
    </location>
</feature>
<dbReference type="RefSeq" id="WP_244569129.1">
    <property type="nucleotide sequence ID" value="NZ_MWWQ01000006.1"/>
</dbReference>
<dbReference type="InterPro" id="IPR050109">
    <property type="entry name" value="HTH-type_TetR-like_transc_reg"/>
</dbReference>
<feature type="region of interest" description="Disordered" evidence="5">
    <location>
        <begin position="1"/>
        <end position="27"/>
    </location>
</feature>
<keyword evidence="2 4" id="KW-0238">DNA-binding</keyword>
<dbReference type="PRINTS" id="PR00455">
    <property type="entry name" value="HTHTETR"/>
</dbReference>
<dbReference type="Gene3D" id="1.10.357.10">
    <property type="entry name" value="Tetracycline Repressor, domain 2"/>
    <property type="match status" value="1"/>
</dbReference>
<dbReference type="PANTHER" id="PTHR30055">
    <property type="entry name" value="HTH-TYPE TRANSCRIPTIONAL REGULATOR RUTR"/>
    <property type="match status" value="1"/>
</dbReference>
<evidence type="ECO:0000256" key="1">
    <source>
        <dbReference type="ARBA" id="ARBA00023015"/>
    </source>
</evidence>
<name>A0A261EYN3_9BIFI</name>
<keyword evidence="8" id="KW-1185">Reference proteome</keyword>
<dbReference type="PANTHER" id="PTHR30055:SF234">
    <property type="entry name" value="HTH-TYPE TRANSCRIPTIONAL REGULATOR BETI"/>
    <property type="match status" value="1"/>
</dbReference>
<evidence type="ECO:0000256" key="3">
    <source>
        <dbReference type="ARBA" id="ARBA00023163"/>
    </source>
</evidence>
<dbReference type="GO" id="GO:0003700">
    <property type="term" value="F:DNA-binding transcription factor activity"/>
    <property type="evidence" value="ECO:0007669"/>
    <property type="project" value="TreeGrafter"/>
</dbReference>
<organism evidence="7 8">
    <name type="scientific">Pseudoscardovia suis</name>
    <dbReference type="NCBI Taxonomy" id="987063"/>
    <lineage>
        <taxon>Bacteria</taxon>
        <taxon>Bacillati</taxon>
        <taxon>Actinomycetota</taxon>
        <taxon>Actinomycetes</taxon>
        <taxon>Bifidobacteriales</taxon>
        <taxon>Bifidobacteriaceae</taxon>
        <taxon>Pseudoscardovia</taxon>
    </lineage>
</organism>
<dbReference type="Gene3D" id="1.10.10.60">
    <property type="entry name" value="Homeodomain-like"/>
    <property type="match status" value="1"/>
</dbReference>
<reference evidence="7 8" key="1">
    <citation type="journal article" date="2017" name="BMC Genomics">
        <title>Comparative genomic and phylogenomic analyses of the Bifidobacteriaceae family.</title>
        <authorList>
            <person name="Lugli G.A."/>
            <person name="Milani C."/>
            <person name="Turroni F."/>
            <person name="Duranti S."/>
            <person name="Mancabelli L."/>
            <person name="Mangifesta M."/>
            <person name="Ferrario C."/>
            <person name="Modesto M."/>
            <person name="Mattarelli P."/>
            <person name="Jiri K."/>
            <person name="van Sinderen D."/>
            <person name="Ventura M."/>
        </authorList>
    </citation>
    <scope>NUCLEOTIDE SEQUENCE [LARGE SCALE GENOMIC DNA]</scope>
    <source>
        <strain evidence="7 8">DSM 24744</strain>
    </source>
</reference>
<sequence>MTTTPPDQSLPSEGREMGRQRVRSRTDRKLVDATMRIALQRGVDAVTIEEVSRISGVAKTTIYRRFHNRQELLDGIAHTEMVRPLDMSHTSFDVEGIAERIHAAVQEFDEAFGVKAVGQVMSSDSGFFHSVVVNVLEPVRNRIADYFKRGAQAHKFRPDLDVDFILDLTLGGMVATAALHDGVPQEWPHRMAEFLWPHIEALPQGNTGSQPTNPTQPLQTVA</sequence>
<feature type="compositionally biased region" description="Polar residues" evidence="5">
    <location>
        <begin position="204"/>
        <end position="222"/>
    </location>
</feature>
<evidence type="ECO:0000256" key="4">
    <source>
        <dbReference type="PROSITE-ProRule" id="PRU00335"/>
    </source>
</evidence>